<organism evidence="2 3">
    <name type="scientific">Marasmius crinis-equi</name>
    <dbReference type="NCBI Taxonomy" id="585013"/>
    <lineage>
        <taxon>Eukaryota</taxon>
        <taxon>Fungi</taxon>
        <taxon>Dikarya</taxon>
        <taxon>Basidiomycota</taxon>
        <taxon>Agaricomycotina</taxon>
        <taxon>Agaricomycetes</taxon>
        <taxon>Agaricomycetidae</taxon>
        <taxon>Agaricales</taxon>
        <taxon>Marasmiineae</taxon>
        <taxon>Marasmiaceae</taxon>
        <taxon>Marasmius</taxon>
    </lineage>
</organism>
<name>A0ABR3EJM4_9AGAR</name>
<reference evidence="2 3" key="1">
    <citation type="submission" date="2024-02" db="EMBL/GenBank/DDBJ databases">
        <title>A draft genome for the cacao thread blight pathogen Marasmius crinis-equi.</title>
        <authorList>
            <person name="Cohen S.P."/>
            <person name="Baruah I.K."/>
            <person name="Amoako-Attah I."/>
            <person name="Bukari Y."/>
            <person name="Meinhardt L.W."/>
            <person name="Bailey B.A."/>
        </authorList>
    </citation>
    <scope>NUCLEOTIDE SEQUENCE [LARGE SCALE GENOMIC DNA]</scope>
    <source>
        <strain evidence="2 3">GH-76</strain>
    </source>
</reference>
<comment type="caution">
    <text evidence="2">The sequence shown here is derived from an EMBL/GenBank/DDBJ whole genome shotgun (WGS) entry which is preliminary data.</text>
</comment>
<feature type="region of interest" description="Disordered" evidence="1">
    <location>
        <begin position="1"/>
        <end position="143"/>
    </location>
</feature>
<gene>
    <name evidence="2" type="ORF">V5O48_019032</name>
</gene>
<feature type="non-terminal residue" evidence="2">
    <location>
        <position position="227"/>
    </location>
</feature>
<evidence type="ECO:0000313" key="2">
    <source>
        <dbReference type="EMBL" id="KAL0563045.1"/>
    </source>
</evidence>
<feature type="compositionally biased region" description="Polar residues" evidence="1">
    <location>
        <begin position="118"/>
        <end position="135"/>
    </location>
</feature>
<accession>A0ABR3EJM4</accession>
<protein>
    <submittedName>
        <fullName evidence="2">Uncharacterized protein</fullName>
    </submittedName>
</protein>
<feature type="compositionally biased region" description="Polar residues" evidence="1">
    <location>
        <begin position="1"/>
        <end position="28"/>
    </location>
</feature>
<evidence type="ECO:0000256" key="1">
    <source>
        <dbReference type="SAM" id="MobiDB-lite"/>
    </source>
</evidence>
<sequence>MESPATGSSVNDEGFGRTTTVAQTTSSLAADADGPPSPARDEGVAAPQSSIGGDAVPIARDSISIMAQTAPTPETRGQSQSQPDSALHMRAPQTEEQTSNELRAMPRGNDEPVANRGNPPQTTGDVTQNRLSQSQPCPPPVRKMNKNTKAHLSIGALNMRGLGSTNFNDPRNKWYHLNQLMKEKNIGVLILGESHLNSERRNQLENLYGDKLKIMFLSLPNNPNAKG</sequence>
<dbReference type="Proteomes" id="UP001465976">
    <property type="component" value="Unassembled WGS sequence"/>
</dbReference>
<evidence type="ECO:0000313" key="3">
    <source>
        <dbReference type="Proteomes" id="UP001465976"/>
    </source>
</evidence>
<proteinExistence type="predicted"/>
<dbReference type="EMBL" id="JBAHYK010004019">
    <property type="protein sequence ID" value="KAL0563045.1"/>
    <property type="molecule type" value="Genomic_DNA"/>
</dbReference>
<feature type="compositionally biased region" description="Polar residues" evidence="1">
    <location>
        <begin position="65"/>
        <end position="84"/>
    </location>
</feature>
<keyword evidence="3" id="KW-1185">Reference proteome</keyword>